<organism evidence="2 3">
    <name type="scientific">Ophiobolus disseminans</name>
    <dbReference type="NCBI Taxonomy" id="1469910"/>
    <lineage>
        <taxon>Eukaryota</taxon>
        <taxon>Fungi</taxon>
        <taxon>Dikarya</taxon>
        <taxon>Ascomycota</taxon>
        <taxon>Pezizomycotina</taxon>
        <taxon>Dothideomycetes</taxon>
        <taxon>Pleosporomycetidae</taxon>
        <taxon>Pleosporales</taxon>
        <taxon>Pleosporineae</taxon>
        <taxon>Phaeosphaeriaceae</taxon>
        <taxon>Ophiobolus</taxon>
    </lineage>
</organism>
<protein>
    <submittedName>
        <fullName evidence="2">Uncharacterized protein</fullName>
    </submittedName>
</protein>
<evidence type="ECO:0000313" key="3">
    <source>
        <dbReference type="Proteomes" id="UP000799424"/>
    </source>
</evidence>
<evidence type="ECO:0000313" key="2">
    <source>
        <dbReference type="EMBL" id="KAF2830161.1"/>
    </source>
</evidence>
<dbReference type="AlphaFoldDB" id="A0A6A7AA28"/>
<feature type="transmembrane region" description="Helical" evidence="1">
    <location>
        <begin position="44"/>
        <end position="65"/>
    </location>
</feature>
<dbReference type="Proteomes" id="UP000799424">
    <property type="component" value="Unassembled WGS sequence"/>
</dbReference>
<name>A0A6A7AA28_9PLEO</name>
<keyword evidence="1" id="KW-0812">Transmembrane</keyword>
<accession>A0A6A7AA28</accession>
<dbReference type="PANTHER" id="PTHR35896:SF3">
    <property type="entry name" value="MAJOR FACILITATOR SUPERFAMILY TRANSPORTER"/>
    <property type="match status" value="1"/>
</dbReference>
<gene>
    <name evidence="2" type="ORF">CC86DRAFT_368019</name>
</gene>
<keyword evidence="1" id="KW-1133">Transmembrane helix</keyword>
<keyword evidence="3" id="KW-1185">Reference proteome</keyword>
<dbReference type="InterPro" id="IPR053008">
    <property type="entry name" value="Phomopsin_biosynth_assoc"/>
</dbReference>
<dbReference type="OrthoDB" id="3501153at2759"/>
<evidence type="ECO:0000256" key="1">
    <source>
        <dbReference type="SAM" id="Phobius"/>
    </source>
</evidence>
<proteinExistence type="predicted"/>
<dbReference type="EMBL" id="MU006220">
    <property type="protein sequence ID" value="KAF2830161.1"/>
    <property type="molecule type" value="Genomic_DNA"/>
</dbReference>
<dbReference type="PANTHER" id="PTHR35896">
    <property type="entry name" value="IG-LIKE DOMAIN-CONTAINING PROTEIN"/>
    <property type="match status" value="1"/>
</dbReference>
<sequence>MDETRPFLASSKAGSNHDTMFVARGGKRRTAFFFYARSSVCTHLVVFVGTSITWAVALLLLNYFAPLTQPGPATRLSITSTPVTLSQPHGHGFLATETEYLTCGTSLAEAKQRKCVYDILSNAWIPSLCSDETFVREYQSDGTWFPFADANHTQPLKREELGDVAKYYTNMRDHIVHCSVLWKRQFMAWKEGWKYLDDVLVDEHHTFHCADFLVEMTDKGVDFREQPIGVVVGHVGCHVRSG</sequence>
<reference evidence="2" key="1">
    <citation type="journal article" date="2020" name="Stud. Mycol.">
        <title>101 Dothideomycetes genomes: a test case for predicting lifestyles and emergence of pathogens.</title>
        <authorList>
            <person name="Haridas S."/>
            <person name="Albert R."/>
            <person name="Binder M."/>
            <person name="Bloem J."/>
            <person name="Labutti K."/>
            <person name="Salamov A."/>
            <person name="Andreopoulos B."/>
            <person name="Baker S."/>
            <person name="Barry K."/>
            <person name="Bills G."/>
            <person name="Bluhm B."/>
            <person name="Cannon C."/>
            <person name="Castanera R."/>
            <person name="Culley D."/>
            <person name="Daum C."/>
            <person name="Ezra D."/>
            <person name="Gonzalez J."/>
            <person name="Henrissat B."/>
            <person name="Kuo A."/>
            <person name="Liang C."/>
            <person name="Lipzen A."/>
            <person name="Lutzoni F."/>
            <person name="Magnuson J."/>
            <person name="Mondo S."/>
            <person name="Nolan M."/>
            <person name="Ohm R."/>
            <person name="Pangilinan J."/>
            <person name="Park H.-J."/>
            <person name="Ramirez L."/>
            <person name="Alfaro M."/>
            <person name="Sun H."/>
            <person name="Tritt A."/>
            <person name="Yoshinaga Y."/>
            <person name="Zwiers L.-H."/>
            <person name="Turgeon B."/>
            <person name="Goodwin S."/>
            <person name="Spatafora J."/>
            <person name="Crous P."/>
            <person name="Grigoriev I."/>
        </authorList>
    </citation>
    <scope>NUCLEOTIDE SEQUENCE</scope>
    <source>
        <strain evidence="2">CBS 113818</strain>
    </source>
</reference>
<keyword evidence="1" id="KW-0472">Membrane</keyword>